<dbReference type="OrthoDB" id="9807577at2"/>
<dbReference type="EMBL" id="CCDI010000004">
    <property type="protein sequence ID" value="CDQ24960.1"/>
    <property type="molecule type" value="Genomic_DNA"/>
</dbReference>
<evidence type="ECO:0008006" key="3">
    <source>
        <dbReference type="Google" id="ProtNLM"/>
    </source>
</evidence>
<dbReference type="Pfam" id="PF07799">
    <property type="entry name" value="DUF1643"/>
    <property type="match status" value="1"/>
</dbReference>
<evidence type="ECO:0000313" key="1">
    <source>
        <dbReference type="EMBL" id="CDQ24960.1"/>
    </source>
</evidence>
<comment type="caution">
    <text evidence="1">The sequence shown here is derived from an EMBL/GenBank/DDBJ whole genome shotgun (WGS) entry which is preliminary data.</text>
</comment>
<sequence length="201" mass="23571">MVVFCPSFDERQNSIEVILLKKVRFVERCEISSNALYRYVLQVRIAPEDLPERKLVVIQKNPSIADENETDATARRVENWARLKGFTTVVYLNLFAYRSTDPKKLNAYPYNKIVGERNNETLKNEINREDTVIIGWGNASDINKTMYMKRAREVHQLVLKAHGRVCIVGEMTKEGYPRHGLLWRNQYDVKQVRDNKQFSYL</sequence>
<reference evidence="2" key="1">
    <citation type="submission" date="2014-03" db="EMBL/GenBank/DDBJ databases">
        <authorList>
            <person name="Urmite Genomes U."/>
        </authorList>
    </citation>
    <scope>NUCLEOTIDE SEQUENCE [LARGE SCALE GENOMIC DNA]</scope>
    <source>
        <strain evidence="2">HD-03</strain>
    </source>
</reference>
<reference evidence="1 2" key="2">
    <citation type="submission" date="2014-05" db="EMBL/GenBank/DDBJ databases">
        <title>Draft genome sequence of Halobacillus karajensis HK-03.</title>
        <authorList>
            <person name="Khelaifia S."/>
            <person name="Croce O."/>
            <person name="Lagier J.C."/>
            <person name="Raoult D."/>
        </authorList>
    </citation>
    <scope>NUCLEOTIDE SEQUENCE [LARGE SCALE GENOMIC DNA]</scope>
    <source>
        <strain evidence="1 2">HD-03</strain>
    </source>
</reference>
<gene>
    <name evidence="1" type="ORF">BN983_03261</name>
</gene>
<organism evidence="1 2">
    <name type="scientific">Halobacillus karajensis</name>
    <dbReference type="NCBI Taxonomy" id="195088"/>
    <lineage>
        <taxon>Bacteria</taxon>
        <taxon>Bacillati</taxon>
        <taxon>Bacillota</taxon>
        <taxon>Bacilli</taxon>
        <taxon>Bacillales</taxon>
        <taxon>Bacillaceae</taxon>
        <taxon>Halobacillus</taxon>
    </lineage>
</organism>
<name>A0A024P7N6_9BACI</name>
<accession>A0A024P7N6</accession>
<dbReference type="Proteomes" id="UP000028868">
    <property type="component" value="Unassembled WGS sequence"/>
</dbReference>
<protein>
    <recommendedName>
        <fullName evidence="3">DUF1643 domain-containing protein</fullName>
    </recommendedName>
</protein>
<evidence type="ECO:0000313" key="2">
    <source>
        <dbReference type="Proteomes" id="UP000028868"/>
    </source>
</evidence>
<dbReference type="AlphaFoldDB" id="A0A024P7N6"/>
<dbReference type="InterPro" id="IPR012441">
    <property type="entry name" value="DUF1643"/>
</dbReference>
<proteinExistence type="predicted"/>
<keyword evidence="2" id="KW-1185">Reference proteome</keyword>